<dbReference type="STRING" id="157733.AB986_09175"/>
<dbReference type="Proteomes" id="UP000035996">
    <property type="component" value="Unassembled WGS sequence"/>
</dbReference>
<keyword evidence="1" id="KW-0812">Transmembrane</keyword>
<feature type="transmembrane region" description="Helical" evidence="1">
    <location>
        <begin position="60"/>
        <end position="80"/>
    </location>
</feature>
<name>A0A0J6D4W5_9BACL</name>
<keyword evidence="4" id="KW-1185">Reference proteome</keyword>
<evidence type="ECO:0000313" key="4">
    <source>
        <dbReference type="Proteomes" id="UP000035996"/>
    </source>
</evidence>
<organism evidence="3 4">
    <name type="scientific">Guptibacillus hwajinpoensis</name>
    <dbReference type="NCBI Taxonomy" id="208199"/>
    <lineage>
        <taxon>Bacteria</taxon>
        <taxon>Bacillati</taxon>
        <taxon>Bacillota</taxon>
        <taxon>Bacilli</taxon>
        <taxon>Bacillales</taxon>
        <taxon>Guptibacillaceae</taxon>
        <taxon>Guptibacillus</taxon>
    </lineage>
</organism>
<reference evidence="3" key="1">
    <citation type="submission" date="2015-06" db="EMBL/GenBank/DDBJ databases">
        <authorList>
            <person name="Liu B."/>
            <person name="Wang J."/>
            <person name="Zhu Y."/>
            <person name="Liu G."/>
            <person name="Chen Q."/>
            <person name="Zheng C."/>
            <person name="Che J."/>
            <person name="Ge C."/>
            <person name="Shi H."/>
            <person name="Pan Z."/>
            <person name="Liu X."/>
        </authorList>
    </citation>
    <scope>NUCLEOTIDE SEQUENCE [LARGE SCALE GENOMIC DNA]</scope>
    <source>
        <strain evidence="3">DSM 16346</strain>
    </source>
</reference>
<dbReference type="AlphaFoldDB" id="A0A0J6D4W5"/>
<dbReference type="InterPro" id="IPR012867">
    <property type="entry name" value="DUF1648"/>
</dbReference>
<comment type="caution">
    <text evidence="3">The sequence shown here is derived from an EMBL/GenBank/DDBJ whole genome shotgun (WGS) entry which is preliminary data.</text>
</comment>
<dbReference type="PATRIC" id="fig|157733.3.peg.4127"/>
<feature type="transmembrane region" description="Helical" evidence="1">
    <location>
        <begin position="20"/>
        <end position="40"/>
    </location>
</feature>
<evidence type="ECO:0000256" key="1">
    <source>
        <dbReference type="SAM" id="Phobius"/>
    </source>
</evidence>
<accession>A0A0J6D4W5</accession>
<gene>
    <name evidence="3" type="ORF">AB986_09175</name>
</gene>
<protein>
    <recommendedName>
        <fullName evidence="2">DUF1648 domain-containing protein</fullName>
    </recommendedName>
</protein>
<feature type="transmembrane region" description="Helical" evidence="1">
    <location>
        <begin position="100"/>
        <end position="122"/>
    </location>
</feature>
<feature type="transmembrane region" description="Helical" evidence="1">
    <location>
        <begin position="142"/>
        <end position="159"/>
    </location>
</feature>
<feature type="domain" description="DUF1648" evidence="2">
    <location>
        <begin position="24"/>
        <end position="70"/>
    </location>
</feature>
<dbReference type="OrthoDB" id="9808690at2"/>
<evidence type="ECO:0000313" key="3">
    <source>
        <dbReference type="EMBL" id="KMM39359.1"/>
    </source>
</evidence>
<proteinExistence type="predicted"/>
<keyword evidence="1" id="KW-0472">Membrane</keyword>
<dbReference type="EMBL" id="LELK01000001">
    <property type="protein sequence ID" value="KMM39359.1"/>
    <property type="molecule type" value="Genomic_DNA"/>
</dbReference>
<dbReference type="RefSeq" id="WP_048310529.1">
    <property type="nucleotide sequence ID" value="NZ_CP119526.1"/>
</dbReference>
<evidence type="ECO:0000259" key="2">
    <source>
        <dbReference type="Pfam" id="PF07853"/>
    </source>
</evidence>
<sequence length="165" mass="18696">MANRPKVIIEKTIFQKIFDVASLLFLLASFGYVLVYWSILPEQVPIHFNAVGDPNNWGPSSMLIVLPFIGTVLWIGLSILERYPHVYNYIVKITEANAAFQYRSAVALIHFLKNTIAILFAFLTRECFLIGSGEQEALSTGLMPLFLILLFGAVVLYIIQSIRWK</sequence>
<dbReference type="Pfam" id="PF07853">
    <property type="entry name" value="DUF1648"/>
    <property type="match status" value="1"/>
</dbReference>
<keyword evidence="1" id="KW-1133">Transmembrane helix</keyword>